<dbReference type="InterPro" id="IPR051970">
    <property type="entry name" value="TEL2_Regulation"/>
</dbReference>
<protein>
    <submittedName>
        <fullName evidence="2">Telomere_reg-2 domain-containing protein</fullName>
    </submittedName>
</protein>
<accession>A0ABP0SIR8</accession>
<gene>
    <name evidence="2" type="ORF">SCF082_LOCUS52065</name>
</gene>
<evidence type="ECO:0000256" key="1">
    <source>
        <dbReference type="SAM" id="MobiDB-lite"/>
    </source>
</evidence>
<dbReference type="SUPFAM" id="SSF48371">
    <property type="entry name" value="ARM repeat"/>
    <property type="match status" value="1"/>
</dbReference>
<name>A0ABP0SIR8_9DINO</name>
<dbReference type="Proteomes" id="UP001642464">
    <property type="component" value="Unassembled WGS sequence"/>
</dbReference>
<keyword evidence="3" id="KW-1185">Reference proteome</keyword>
<evidence type="ECO:0000313" key="2">
    <source>
        <dbReference type="EMBL" id="CAK9112286.1"/>
    </source>
</evidence>
<dbReference type="EMBL" id="CAXAMM010043907">
    <property type="protein sequence ID" value="CAK9112286.1"/>
    <property type="molecule type" value="Genomic_DNA"/>
</dbReference>
<dbReference type="PANTHER" id="PTHR15830">
    <property type="entry name" value="TELOMERE LENGTH REGULATION PROTEIN TEL2 FAMILY MEMBER"/>
    <property type="match status" value="1"/>
</dbReference>
<comment type="caution">
    <text evidence="2">The sequence shown here is derived from an EMBL/GenBank/DDBJ whole genome shotgun (WGS) entry which is preliminary data.</text>
</comment>
<organism evidence="2 3">
    <name type="scientific">Durusdinium trenchii</name>
    <dbReference type="NCBI Taxonomy" id="1381693"/>
    <lineage>
        <taxon>Eukaryota</taxon>
        <taxon>Sar</taxon>
        <taxon>Alveolata</taxon>
        <taxon>Dinophyceae</taxon>
        <taxon>Suessiales</taxon>
        <taxon>Symbiodiniaceae</taxon>
        <taxon>Durusdinium</taxon>
    </lineage>
</organism>
<feature type="compositionally biased region" description="Basic and acidic residues" evidence="1">
    <location>
        <begin position="25"/>
        <end position="54"/>
    </location>
</feature>
<reference evidence="2 3" key="1">
    <citation type="submission" date="2024-02" db="EMBL/GenBank/DDBJ databases">
        <authorList>
            <person name="Chen Y."/>
            <person name="Shah S."/>
            <person name="Dougan E. K."/>
            <person name="Thang M."/>
            <person name="Chan C."/>
        </authorList>
    </citation>
    <scope>NUCLEOTIDE SEQUENCE [LARGE SCALE GENOMIC DNA]</scope>
</reference>
<evidence type="ECO:0000313" key="3">
    <source>
        <dbReference type="Proteomes" id="UP001642464"/>
    </source>
</evidence>
<sequence>MDNQRLVSGTRFGDLHPDTIGAQPEQKERENVEELQFKAEKGSAPHESGRDARDAVGQSRRFAAARRTRANAVNRFAGEALHFVRPLVARWMRPTPGAATWALSEPSVLAEFLRCLGVMLESAGRACAEKELLARDGIGPALEGLRHTEPLVRRCSLFLLSRVVLLGCEELVLEEPKILTHLEAYPFRESDETCRRMAAGLVACLSQHLLS</sequence>
<proteinExistence type="predicted"/>
<dbReference type="InterPro" id="IPR016024">
    <property type="entry name" value="ARM-type_fold"/>
</dbReference>
<dbReference type="PANTHER" id="PTHR15830:SF10">
    <property type="entry name" value="TELOMERE LENGTH REGULATION PROTEIN TEL2 HOMOLOG"/>
    <property type="match status" value="1"/>
</dbReference>
<feature type="region of interest" description="Disordered" evidence="1">
    <location>
        <begin position="1"/>
        <end position="61"/>
    </location>
</feature>